<gene>
    <name evidence="3" type="ORF">FGG08_003466</name>
</gene>
<dbReference type="PANTHER" id="PTHR21494">
    <property type="entry name" value="ACTIVATING SIGNAL COINTEGRATOR 1 COMPLEX SUBUNIT 2 ASC-1 COMPLEX SUBUNIT P100"/>
    <property type="match status" value="1"/>
</dbReference>
<feature type="compositionally biased region" description="Basic and acidic residues" evidence="1">
    <location>
        <begin position="751"/>
        <end position="766"/>
    </location>
</feature>
<feature type="compositionally biased region" description="Basic residues" evidence="1">
    <location>
        <begin position="730"/>
        <end position="741"/>
    </location>
</feature>
<keyword evidence="4" id="KW-1185">Reference proteome</keyword>
<comment type="caution">
    <text evidence="3">The sequence shown here is derived from an EMBL/GenBank/DDBJ whole genome shotgun (WGS) entry which is preliminary data.</text>
</comment>
<feature type="compositionally biased region" description="Gly residues" evidence="1">
    <location>
        <begin position="720"/>
        <end position="729"/>
    </location>
</feature>
<dbReference type="SUPFAM" id="SSF46934">
    <property type="entry name" value="UBA-like"/>
    <property type="match status" value="1"/>
</dbReference>
<dbReference type="PANTHER" id="PTHR21494:SF0">
    <property type="entry name" value="ACTIVATING SIGNAL COINTEGRATOR 1 COMPLEX SUBUNIT 2"/>
    <property type="match status" value="1"/>
</dbReference>
<dbReference type="InterPro" id="IPR041800">
    <property type="entry name" value="ASCC2_CUE"/>
</dbReference>
<dbReference type="Pfam" id="PF02845">
    <property type="entry name" value="CUE"/>
    <property type="match status" value="1"/>
</dbReference>
<dbReference type="SMART" id="SM00546">
    <property type="entry name" value="CUE"/>
    <property type="match status" value="1"/>
</dbReference>
<dbReference type="Proteomes" id="UP000698800">
    <property type="component" value="Unassembled WGS sequence"/>
</dbReference>
<dbReference type="Gene3D" id="1.10.8.10">
    <property type="entry name" value="DNA helicase RuvA subunit, C-terminal domain"/>
    <property type="match status" value="1"/>
</dbReference>
<accession>A0A9P8I2F6</accession>
<feature type="region of interest" description="Disordered" evidence="1">
    <location>
        <begin position="705"/>
        <end position="789"/>
    </location>
</feature>
<organism evidence="3 4">
    <name type="scientific">Glutinoglossum americanum</name>
    <dbReference type="NCBI Taxonomy" id="1670608"/>
    <lineage>
        <taxon>Eukaryota</taxon>
        <taxon>Fungi</taxon>
        <taxon>Dikarya</taxon>
        <taxon>Ascomycota</taxon>
        <taxon>Pezizomycotina</taxon>
        <taxon>Geoglossomycetes</taxon>
        <taxon>Geoglossales</taxon>
        <taxon>Geoglossaceae</taxon>
        <taxon>Glutinoglossum</taxon>
    </lineage>
</organism>
<reference evidence="3" key="1">
    <citation type="submission" date="2021-03" db="EMBL/GenBank/DDBJ databases">
        <title>Comparative genomics and phylogenomic investigation of the class Geoglossomycetes provide insights into ecological specialization and systematics.</title>
        <authorList>
            <person name="Melie T."/>
            <person name="Pirro S."/>
            <person name="Miller A.N."/>
            <person name="Quandt A."/>
        </authorList>
    </citation>
    <scope>NUCLEOTIDE SEQUENCE</scope>
    <source>
        <strain evidence="3">GBOQ0MN5Z8</strain>
    </source>
</reference>
<dbReference type="OrthoDB" id="5577209at2759"/>
<dbReference type="AlphaFoldDB" id="A0A9P8I2F6"/>
<dbReference type="InterPro" id="IPR003892">
    <property type="entry name" value="CUE"/>
</dbReference>
<dbReference type="GO" id="GO:0043130">
    <property type="term" value="F:ubiquitin binding"/>
    <property type="evidence" value="ECO:0007669"/>
    <property type="project" value="InterPro"/>
</dbReference>
<evidence type="ECO:0000256" key="1">
    <source>
        <dbReference type="SAM" id="MobiDB-lite"/>
    </source>
</evidence>
<dbReference type="PROSITE" id="PS51140">
    <property type="entry name" value="CUE"/>
    <property type="match status" value="1"/>
</dbReference>
<sequence length="789" mass="86124">MAEQAATAAGTPGKVVKQGHRNLLVHGPLQLILLLELLTRKAPGVCDVPGAMIEEIEYKNLSPLYAEEPLKICGRPTDTEGVYDLWTETPAGGYAVKATAKVLQIALYPEHARKENTHPALCLGICPLLSKLGIIAIMKLPPIAPFPPPTLRKEILPGEWEACIDAWITLVTIHLRLSAQDFISNSMGDSSSIVFLTSYVHEVSHRSDSEVCFDGLKARSLRQVCFLLAHRFLSGDIILPLLLDWTFLADLSSAYVKSISLRKLFESLWARHAMLLEPGFQKLRHSLVLDLEKVNGNKFEDLADTLCRIGPLLYVSQGVSRFFMVGSDFLDALFAGYMNASQSLQRRILITAYLGLVSLLGEIPNSSLLLDHLYGLKDLAEVEEKTREGTETLVSDLVTNTPLVRKLRDGVSGADAARAKSLIGSLEAFRNPKGKRHIRRKTNKGKGRAAVEEIGQVPFDGEVHVHRMSLVMQIQDLFPDLGSSFIIKLLDEYSDNAELITSHLLEGSLLPHLHGGDRTEELSTAADSGLALRSTPPLIPSTFDNDAFDSLAIDPSRLHIGRKNEKQTADSLLSDRSTAPNKAAILSALAAFDSDDDERDDTYDIEDIGRVVGSSSPAGDPSADLQDEKEETLFSAYKHDPGVFLRDSATRLSRARQALRGKTGMTDEVIEGWGIMLGRDPGRLRKLEAKYTAFTGAQRELLPATYRGSSADSGNEESDGVGGVGGRGGLRGRRRGGKGGRGRGSVAGPSSEKETQVSRQRKEASKSSRANHNRRDQRARKMARGGFAA</sequence>
<proteinExistence type="predicted"/>
<evidence type="ECO:0000259" key="2">
    <source>
        <dbReference type="PROSITE" id="PS51140"/>
    </source>
</evidence>
<name>A0A9P8I2F6_9PEZI</name>
<evidence type="ECO:0000313" key="3">
    <source>
        <dbReference type="EMBL" id="KAH0542086.1"/>
    </source>
</evidence>
<protein>
    <recommendedName>
        <fullName evidence="2">CUE domain-containing protein</fullName>
    </recommendedName>
</protein>
<dbReference type="EMBL" id="JAGHQL010000061">
    <property type="protein sequence ID" value="KAH0542086.1"/>
    <property type="molecule type" value="Genomic_DNA"/>
</dbReference>
<dbReference type="CDD" id="cd14364">
    <property type="entry name" value="CUE_ASCC2"/>
    <property type="match status" value="1"/>
</dbReference>
<evidence type="ECO:0000313" key="4">
    <source>
        <dbReference type="Proteomes" id="UP000698800"/>
    </source>
</evidence>
<dbReference type="InterPro" id="IPR009060">
    <property type="entry name" value="UBA-like_sf"/>
</dbReference>
<feature type="compositionally biased region" description="Basic residues" evidence="1">
    <location>
        <begin position="769"/>
        <end position="783"/>
    </location>
</feature>
<feature type="domain" description="CUE" evidence="2">
    <location>
        <begin position="466"/>
        <end position="509"/>
    </location>
</feature>
<dbReference type="InterPro" id="IPR052586">
    <property type="entry name" value="ASCC2"/>
</dbReference>